<dbReference type="OrthoDB" id="941624at2759"/>
<dbReference type="GO" id="GO:0005802">
    <property type="term" value="C:trans-Golgi network"/>
    <property type="evidence" value="ECO:0007669"/>
    <property type="project" value="TreeGrafter"/>
</dbReference>
<keyword evidence="4" id="KW-1185">Reference proteome</keyword>
<dbReference type="Proteomes" id="UP000039865">
    <property type="component" value="Unassembled WGS sequence"/>
</dbReference>
<dbReference type="EMBL" id="CCKQ01015038">
    <property type="protein sequence ID" value="CDW86850.1"/>
    <property type="molecule type" value="Genomic_DNA"/>
</dbReference>
<evidence type="ECO:0000313" key="3">
    <source>
        <dbReference type="EMBL" id="CDW86850.1"/>
    </source>
</evidence>
<dbReference type="SUPFAM" id="SSF111126">
    <property type="entry name" value="Ligand-binding domain in the NO signalling and Golgi transport"/>
    <property type="match status" value="1"/>
</dbReference>
<dbReference type="AlphaFoldDB" id="A0A078AWL6"/>
<dbReference type="InterPro" id="IPR007194">
    <property type="entry name" value="TRAPP_component"/>
</dbReference>
<dbReference type="InterPro" id="IPR037992">
    <property type="entry name" value="TRAPPC6/Trs33"/>
</dbReference>
<dbReference type="PANTHER" id="PTHR12817">
    <property type="entry name" value="TRAFFICKING PROTEIN PARTICLE COMPLEX SUBUNIT 6B"/>
    <property type="match status" value="1"/>
</dbReference>
<dbReference type="GO" id="GO:0006888">
    <property type="term" value="P:endoplasmic reticulum to Golgi vesicle-mediated transport"/>
    <property type="evidence" value="ECO:0007669"/>
    <property type="project" value="TreeGrafter"/>
</dbReference>
<protein>
    <recommendedName>
        <fullName evidence="5">Trafficking protein particle complex subunit 6b</fullName>
    </recommendedName>
</protein>
<feature type="compositionally biased region" description="Polar residues" evidence="2">
    <location>
        <begin position="41"/>
        <end position="50"/>
    </location>
</feature>
<evidence type="ECO:0008006" key="5">
    <source>
        <dbReference type="Google" id="ProtNLM"/>
    </source>
</evidence>
<feature type="region of interest" description="Disordered" evidence="2">
    <location>
        <begin position="40"/>
        <end position="59"/>
    </location>
</feature>
<dbReference type="GO" id="GO:0005801">
    <property type="term" value="C:cis-Golgi network"/>
    <property type="evidence" value="ECO:0007669"/>
    <property type="project" value="TreeGrafter"/>
</dbReference>
<evidence type="ECO:0000256" key="1">
    <source>
        <dbReference type="ARBA" id="ARBA00006218"/>
    </source>
</evidence>
<dbReference type="PANTHER" id="PTHR12817:SF0">
    <property type="entry name" value="GEO08327P1"/>
    <property type="match status" value="1"/>
</dbReference>
<comment type="similarity">
    <text evidence="1">Belongs to the TRAPP small subunits family. BET3 subfamily.</text>
</comment>
<dbReference type="InParanoid" id="A0A078AWL6"/>
<organism evidence="3 4">
    <name type="scientific">Stylonychia lemnae</name>
    <name type="common">Ciliate</name>
    <dbReference type="NCBI Taxonomy" id="5949"/>
    <lineage>
        <taxon>Eukaryota</taxon>
        <taxon>Sar</taxon>
        <taxon>Alveolata</taxon>
        <taxon>Ciliophora</taxon>
        <taxon>Intramacronucleata</taxon>
        <taxon>Spirotrichea</taxon>
        <taxon>Stichotrichia</taxon>
        <taxon>Sporadotrichida</taxon>
        <taxon>Oxytrichidae</taxon>
        <taxon>Stylonychinae</taxon>
        <taxon>Stylonychia</taxon>
    </lineage>
</organism>
<evidence type="ECO:0000256" key="2">
    <source>
        <dbReference type="SAM" id="MobiDB-lite"/>
    </source>
</evidence>
<gene>
    <name evidence="3" type="primary">Contig9980.g10672</name>
    <name evidence="3" type="ORF">STYLEM_15949</name>
</gene>
<dbReference type="GO" id="GO:0030008">
    <property type="term" value="C:TRAPP complex"/>
    <property type="evidence" value="ECO:0007669"/>
    <property type="project" value="TreeGrafter"/>
</dbReference>
<name>A0A078AWL6_STYLE</name>
<reference evidence="3 4" key="1">
    <citation type="submission" date="2014-06" db="EMBL/GenBank/DDBJ databases">
        <authorList>
            <person name="Swart Estienne"/>
        </authorList>
    </citation>
    <scope>NUCLEOTIDE SEQUENCE [LARGE SCALE GENOMIC DNA]</scope>
    <source>
        <strain evidence="3 4">130c</strain>
    </source>
</reference>
<proteinExistence type="inferred from homology"/>
<accession>A0A078AWL6</accession>
<dbReference type="CDD" id="cd14944">
    <property type="entry name" value="TRAPPC6A_Trs33"/>
    <property type="match status" value="1"/>
</dbReference>
<dbReference type="InterPro" id="IPR024096">
    <property type="entry name" value="NO_sig/Golgi_transp_ligand-bd"/>
</dbReference>
<evidence type="ECO:0000313" key="4">
    <source>
        <dbReference type="Proteomes" id="UP000039865"/>
    </source>
</evidence>
<dbReference type="Pfam" id="PF04051">
    <property type="entry name" value="TRAPP"/>
    <property type="match status" value="1"/>
</dbReference>
<sequence length="199" mass="22950">MISSSTQPVRQPQNEIFDSFYELFIYESIEQIIQKHKNKEASQISSNAPGQQSQQQASTVQQDIYHEIDMIARTLGRKIIDLLIRDIQYKFQTQLDTMKFICTEFWKFTFSKQVDNLRTNNTGTYIFTDEAFKFTGRVSNNDHESKEYKQKIKCYESFVVGLIIGALMNIGYDKVPIVNTQIAGTKLVLTVNVPLPNLS</sequence>
<dbReference type="Gene3D" id="3.30.1380.20">
    <property type="entry name" value="Trafficking protein particle complex subunit 3"/>
    <property type="match status" value="1"/>
</dbReference>